<organism evidence="6">
    <name type="scientific">Eiseniibacteriota bacterium</name>
    <dbReference type="NCBI Taxonomy" id="2212470"/>
    <lineage>
        <taxon>Bacteria</taxon>
        <taxon>Candidatus Eiseniibacteriota</taxon>
    </lineage>
</organism>
<dbReference type="Gene3D" id="3.40.640.10">
    <property type="entry name" value="Type I PLP-dependent aspartate aminotransferase-like (Major domain)"/>
    <property type="match status" value="1"/>
</dbReference>
<reference evidence="6" key="1">
    <citation type="journal article" date="2020" name="mSystems">
        <title>Genome- and Community-Level Interaction Insights into Carbon Utilization and Element Cycling Functions of Hydrothermarchaeota in Hydrothermal Sediment.</title>
        <authorList>
            <person name="Zhou Z."/>
            <person name="Liu Y."/>
            <person name="Xu W."/>
            <person name="Pan J."/>
            <person name="Luo Z.H."/>
            <person name="Li M."/>
        </authorList>
    </citation>
    <scope>NUCLEOTIDE SEQUENCE [LARGE SCALE GENOMIC DNA]</scope>
    <source>
        <strain evidence="6">SpSt-1233</strain>
    </source>
</reference>
<evidence type="ECO:0000256" key="2">
    <source>
        <dbReference type="ARBA" id="ARBA00009721"/>
    </source>
</evidence>
<evidence type="ECO:0000256" key="1">
    <source>
        <dbReference type="ARBA" id="ARBA00001933"/>
    </source>
</evidence>
<dbReference type="AlphaFoldDB" id="A0A7V2ATQ4"/>
<dbReference type="SUPFAM" id="SSF53383">
    <property type="entry name" value="PLP-dependent transferases"/>
    <property type="match status" value="1"/>
</dbReference>
<dbReference type="Proteomes" id="UP000886069">
    <property type="component" value="Unassembled WGS sequence"/>
</dbReference>
<evidence type="ECO:0000256" key="3">
    <source>
        <dbReference type="ARBA" id="ARBA00022898"/>
    </source>
</evidence>
<comment type="caution">
    <text evidence="6">The sequence shown here is derived from an EMBL/GenBank/DDBJ whole genome shotgun (WGS) entry which is preliminary data.</text>
</comment>
<feature type="domain" description="Aromatic amino acid beta-eliminating lyase/threonine aldolase" evidence="5">
    <location>
        <begin position="141"/>
        <end position="539"/>
    </location>
</feature>
<sequence>MRRLQDAARIENERGVAADTGKARRAAGEAGNHNGDTARRSRQGPGHRAGDAGGSQGRHESALKGDLLMTKAIDFFIEKFRDNLELEPPLSRYNRPRPYRNAMVDFRSCSVFDFEERKELLVREAGLNPFLFRADKIPGCDLLSDSGTTTMTSAQWAAMLLGDEAYGSNEGYFMLKEQAAETFGASWGGKAALGEPENSFIFHQGRAAENALFSVLSRELVVRRHPGGRPLSKDLDPELRERIASRCESMAGSGGGCHYIIPSNSHFDTTEGNIEDKNMIALNLPCREHLENNEEFPFRGNMDLEELENLLGSEGDRVPLVYLTITNNTGGGQPVSMSNIKSVREITSKYEVPFFFDACRFAENAWFIQHKEKGFAEKTIGEIVREMFAYVDGFHISFKKDGLVNIGGAIFLRNGTAFDVNFPSFREELTDFQIMVEGHPTYGGLAGRDLKGIVEGLRTVTKRDYLDARISQVDRFGKRLIENGIPIVRPIGGHAVYIDVDEFFGGAPRDGEFMGISLTALMLVAGHRLCELGTYAFGKYVGGHEIPPDPRVNNVRAAVPRLAYEDQDLFSAAEAMKILYDERDRIPGVDVDYGRDLKMRHFKSRFSFK</sequence>
<dbReference type="InterPro" id="IPR001597">
    <property type="entry name" value="ArAA_b-elim_lyase/Thr_aldolase"/>
</dbReference>
<dbReference type="Gene3D" id="3.90.1150.10">
    <property type="entry name" value="Aspartate Aminotransferase, domain 1"/>
    <property type="match status" value="1"/>
</dbReference>
<dbReference type="Pfam" id="PF01212">
    <property type="entry name" value="Beta_elim_lyase"/>
    <property type="match status" value="1"/>
</dbReference>
<proteinExistence type="inferred from homology"/>
<keyword evidence="3" id="KW-0663">Pyridoxal phosphate</keyword>
<dbReference type="InterPro" id="IPR015424">
    <property type="entry name" value="PyrdxlP-dep_Trfase"/>
</dbReference>
<dbReference type="InterPro" id="IPR015422">
    <property type="entry name" value="PyrdxlP-dep_Trfase_small"/>
</dbReference>
<dbReference type="InterPro" id="IPR015421">
    <property type="entry name" value="PyrdxlP-dep_Trfase_major"/>
</dbReference>
<evidence type="ECO:0000256" key="4">
    <source>
        <dbReference type="SAM" id="MobiDB-lite"/>
    </source>
</evidence>
<dbReference type="EMBL" id="DSEC01000084">
    <property type="protein sequence ID" value="HER43057.1"/>
    <property type="molecule type" value="Genomic_DNA"/>
</dbReference>
<accession>A0A7V2ATQ4</accession>
<feature type="compositionally biased region" description="Basic and acidic residues" evidence="4">
    <location>
        <begin position="1"/>
        <end position="16"/>
    </location>
</feature>
<evidence type="ECO:0000259" key="5">
    <source>
        <dbReference type="Pfam" id="PF01212"/>
    </source>
</evidence>
<dbReference type="GO" id="GO:0009034">
    <property type="term" value="F:tryptophanase activity"/>
    <property type="evidence" value="ECO:0007669"/>
    <property type="project" value="UniProtKB-EC"/>
</dbReference>
<comment type="cofactor">
    <cofactor evidence="1">
        <name>pyridoxal 5'-phosphate</name>
        <dbReference type="ChEBI" id="CHEBI:597326"/>
    </cofactor>
</comment>
<comment type="similarity">
    <text evidence="2">Belongs to the beta-eliminating lyase family.</text>
</comment>
<name>A0A7V2ATQ4_UNCEI</name>
<dbReference type="PANTHER" id="PTHR32325">
    <property type="entry name" value="BETA-ELIMINATING LYASE-LIKE PROTEIN-RELATED"/>
    <property type="match status" value="1"/>
</dbReference>
<dbReference type="EC" id="4.1.99.1" evidence="6"/>
<feature type="region of interest" description="Disordered" evidence="4">
    <location>
        <begin position="1"/>
        <end position="60"/>
    </location>
</feature>
<evidence type="ECO:0000313" key="6">
    <source>
        <dbReference type="EMBL" id="HER43057.1"/>
    </source>
</evidence>
<keyword evidence="6" id="KW-0456">Lyase</keyword>
<protein>
    <submittedName>
        <fullName evidence="6">Tryptophanase</fullName>
        <ecNumber evidence="6">4.1.99.1</ecNumber>
    </submittedName>
</protein>
<dbReference type="PANTHER" id="PTHR32325:SF4">
    <property type="entry name" value="TRYPTOPHANASE"/>
    <property type="match status" value="1"/>
</dbReference>
<gene>
    <name evidence="6" type="ORF">ENO08_01185</name>
</gene>
<dbReference type="NCBIfam" id="NF009709">
    <property type="entry name" value="PRK13238.1"/>
    <property type="match status" value="1"/>
</dbReference>